<comment type="caution">
    <text evidence="1">The sequence shown here is derived from an EMBL/GenBank/DDBJ whole genome shotgun (WGS) entry which is preliminary data.</text>
</comment>
<dbReference type="Proteomes" id="UP001228905">
    <property type="component" value="Unassembled WGS sequence"/>
</dbReference>
<reference evidence="1 2" key="1">
    <citation type="submission" date="2023-07" db="EMBL/GenBank/DDBJ databases">
        <title>Genomic Encyclopedia of Type Strains, Phase IV (KMG-IV): sequencing the most valuable type-strain genomes for metagenomic binning, comparative biology and taxonomic classification.</title>
        <authorList>
            <person name="Goeker M."/>
        </authorList>
    </citation>
    <scope>NUCLEOTIDE SEQUENCE [LARGE SCALE GENOMIC DNA]</scope>
    <source>
        <strain evidence="1 2">DSM 18695</strain>
    </source>
</reference>
<proteinExistence type="predicted"/>
<name>A0ABU0IXF4_9CAUL</name>
<protein>
    <recommendedName>
        <fullName evidence="3">Zinc ribbon domain-containing protein</fullName>
    </recommendedName>
</protein>
<organism evidence="1 2">
    <name type="scientific">Caulobacter ginsengisoli</name>
    <dbReference type="NCBI Taxonomy" id="400775"/>
    <lineage>
        <taxon>Bacteria</taxon>
        <taxon>Pseudomonadati</taxon>
        <taxon>Pseudomonadota</taxon>
        <taxon>Alphaproteobacteria</taxon>
        <taxon>Caulobacterales</taxon>
        <taxon>Caulobacteraceae</taxon>
        <taxon>Caulobacter</taxon>
    </lineage>
</organism>
<dbReference type="RefSeq" id="WP_307351306.1">
    <property type="nucleotide sequence ID" value="NZ_JAUSVS010000008.1"/>
</dbReference>
<gene>
    <name evidence="1" type="ORF">QO010_003526</name>
</gene>
<sequence length="440" mass="46530">MLNLGSIDEKELCGVCVSPNPASASWCSTCGEPLGVDPDFLSAQIERAPPLGPEVSLGALHPERPRLWVSGGPGAWLLTEDANGALKARILDQHGVATQFEAGVSLGPFDQVMAVEATRRGLFVLFEERLRLVSRPFPPSLAWPVKPVTDVALPPGRAVGLSAARDGQLYLASQDGGRLVLWRGGGQGAWRRLASCAGKVEGWLEFVVDRAGDALFWGQGRIGAFEADRRRLTMTHADPVAPLPLRLSARTMARGEGVWRNWRRDQPVLAACQDKRLGLIHWGEGGPALAVVSSHVAPPLASAAATGAVLARSAEAVFRLVPGTGGQVQVREGRADATNNAVAAPRAGGALFLLVRGESLVLELVRNADQIPEVTDSWSFERSGAVAMLGAGFDPLAICGYFSSRPPAHELWVAMQPKPGGLTPAALKVARFSCVGSAKP</sequence>
<dbReference type="EMBL" id="JAUSVS010000008">
    <property type="protein sequence ID" value="MDQ0465734.1"/>
    <property type="molecule type" value="Genomic_DNA"/>
</dbReference>
<evidence type="ECO:0008006" key="3">
    <source>
        <dbReference type="Google" id="ProtNLM"/>
    </source>
</evidence>
<keyword evidence="2" id="KW-1185">Reference proteome</keyword>
<evidence type="ECO:0000313" key="2">
    <source>
        <dbReference type="Proteomes" id="UP001228905"/>
    </source>
</evidence>
<accession>A0ABU0IXF4</accession>
<evidence type="ECO:0000313" key="1">
    <source>
        <dbReference type="EMBL" id="MDQ0465734.1"/>
    </source>
</evidence>